<evidence type="ECO:0000256" key="1">
    <source>
        <dbReference type="SAM" id="Phobius"/>
    </source>
</evidence>
<keyword evidence="1" id="KW-0472">Membrane</keyword>
<feature type="transmembrane region" description="Helical" evidence="1">
    <location>
        <begin position="51"/>
        <end position="71"/>
    </location>
</feature>
<feature type="transmembrane region" description="Helical" evidence="1">
    <location>
        <begin position="12"/>
        <end position="30"/>
    </location>
</feature>
<accession>V6HYI2</accession>
<name>V6HYI2_9LEPT</name>
<gene>
    <name evidence="2" type="ORF">LEP1GSC062_4208</name>
</gene>
<comment type="caution">
    <text evidence="2">The sequence shown here is derived from an EMBL/GenBank/DDBJ whole genome shotgun (WGS) entry which is preliminary data.</text>
</comment>
<dbReference type="EMBL" id="AHMT02000026">
    <property type="protein sequence ID" value="EQA62980.1"/>
    <property type="molecule type" value="Genomic_DNA"/>
</dbReference>
<keyword evidence="3" id="KW-1185">Reference proteome</keyword>
<proteinExistence type="predicted"/>
<keyword evidence="1" id="KW-0812">Transmembrane</keyword>
<dbReference type="Proteomes" id="UP000018747">
    <property type="component" value="Unassembled WGS sequence"/>
</dbReference>
<protein>
    <submittedName>
        <fullName evidence="2">Uncharacterized protein</fullName>
    </submittedName>
</protein>
<sequence length="95" mass="11340">MISYKLVGNYKYFFLSHLLESWNNFTNFALQISSINLMRERFGNIGCGYYLIYRIMIIEYILFVSFLGSIVSSELLLYCPQNNFQKCLFTYLRIN</sequence>
<dbReference type="AlphaFoldDB" id="V6HYI2"/>
<reference evidence="2" key="1">
    <citation type="submission" date="2013-05" db="EMBL/GenBank/DDBJ databases">
        <authorList>
            <person name="Harkins D.M."/>
            <person name="Durkin A.S."/>
            <person name="Brinkac L.M."/>
            <person name="Haft D.H."/>
            <person name="Selengut J.D."/>
            <person name="Sanka R."/>
            <person name="DePew J."/>
            <person name="Purushe J."/>
            <person name="Hartskeerl R.A."/>
            <person name="Ahmed A."/>
            <person name="van der Linden H."/>
            <person name="Goris M.G.A."/>
            <person name="Vinetz J.M."/>
            <person name="Sutton G.G."/>
            <person name="Nierman W.C."/>
            <person name="Fouts D.E."/>
        </authorList>
    </citation>
    <scope>NUCLEOTIDE SEQUENCE [LARGE SCALE GENOMIC DNA]</scope>
    <source>
        <strain evidence="2">L 60</strain>
    </source>
</reference>
<evidence type="ECO:0000313" key="3">
    <source>
        <dbReference type="Proteomes" id="UP000018747"/>
    </source>
</evidence>
<organism evidence="2 3">
    <name type="scientific">Leptospira alexanderi serovar Manhao 3 str. L 60</name>
    <dbReference type="NCBI Taxonomy" id="1049759"/>
    <lineage>
        <taxon>Bacteria</taxon>
        <taxon>Pseudomonadati</taxon>
        <taxon>Spirochaetota</taxon>
        <taxon>Spirochaetia</taxon>
        <taxon>Leptospirales</taxon>
        <taxon>Leptospiraceae</taxon>
        <taxon>Leptospira</taxon>
    </lineage>
</organism>
<evidence type="ECO:0000313" key="2">
    <source>
        <dbReference type="EMBL" id="EQA62980.1"/>
    </source>
</evidence>
<keyword evidence="1" id="KW-1133">Transmembrane helix</keyword>